<evidence type="ECO:0000256" key="1">
    <source>
        <dbReference type="SAM" id="SignalP"/>
    </source>
</evidence>
<feature type="chain" id="PRO_5046329966" evidence="1">
    <location>
        <begin position="22"/>
        <end position="145"/>
    </location>
</feature>
<organism evidence="3 4">
    <name type="scientific">Methylomonas rapida</name>
    <dbReference type="NCBI Taxonomy" id="2963939"/>
    <lineage>
        <taxon>Bacteria</taxon>
        <taxon>Pseudomonadati</taxon>
        <taxon>Pseudomonadota</taxon>
        <taxon>Gammaproteobacteria</taxon>
        <taxon>Methylococcales</taxon>
        <taxon>Methylococcaceae</taxon>
        <taxon>Methylomonas</taxon>
    </lineage>
</organism>
<sequence length="145" mass="16204">MRKLLLLILLGCIGFCSLAFALGSDEPLPADEAFQLAAELRDAKTVSLSWHIADGYYLYKQKFKFVTRTPGVDIEQVGFPAGQIKQDEVLGAVEIYRERLELTLPLRHSQQKPDSLALEVTYQGCADSGFCYMPIKKVLTFALDD</sequence>
<gene>
    <name evidence="3" type="ORF">NM686_003770</name>
</gene>
<evidence type="ECO:0000313" key="4">
    <source>
        <dbReference type="Proteomes" id="UP001162780"/>
    </source>
</evidence>
<dbReference type="PANTHER" id="PTHR32234">
    <property type="entry name" value="THIOL:DISULFIDE INTERCHANGE PROTEIN DSBD"/>
    <property type="match status" value="1"/>
</dbReference>
<proteinExistence type="predicted"/>
<feature type="domain" description="Thiol:disulfide interchange protein DsbD N-terminal" evidence="2">
    <location>
        <begin position="25"/>
        <end position="140"/>
    </location>
</feature>
<dbReference type="Pfam" id="PF11412">
    <property type="entry name" value="DsbD_N"/>
    <property type="match status" value="1"/>
</dbReference>
<feature type="signal peptide" evidence="1">
    <location>
        <begin position="1"/>
        <end position="21"/>
    </location>
</feature>
<accession>A0ABY7GMD3</accession>
<dbReference type="InterPro" id="IPR036929">
    <property type="entry name" value="DsbDN_sf"/>
</dbReference>
<dbReference type="Gene3D" id="2.60.40.1250">
    <property type="entry name" value="Thiol:disulfide interchange protein DsbD, N-terminal domain"/>
    <property type="match status" value="1"/>
</dbReference>
<keyword evidence="1" id="KW-0732">Signal</keyword>
<evidence type="ECO:0000313" key="3">
    <source>
        <dbReference type="EMBL" id="WAR45643.1"/>
    </source>
</evidence>
<keyword evidence="4" id="KW-1185">Reference proteome</keyword>
<dbReference type="EMBL" id="CP113517">
    <property type="protein sequence ID" value="WAR45643.1"/>
    <property type="molecule type" value="Genomic_DNA"/>
</dbReference>
<dbReference type="Proteomes" id="UP001162780">
    <property type="component" value="Chromosome"/>
</dbReference>
<evidence type="ECO:0000259" key="2">
    <source>
        <dbReference type="Pfam" id="PF11412"/>
    </source>
</evidence>
<reference evidence="3" key="1">
    <citation type="submission" date="2022-11" db="EMBL/GenBank/DDBJ databases">
        <title>Methylomonas rapida sp. nov., Carotenoid-Producing Obligate Methanotrophs with High Growth Characteristics and Biotechnological Potential.</title>
        <authorList>
            <person name="Tikhonova E.N."/>
            <person name="Suleimanov R.Z."/>
            <person name="Miroshnikov K."/>
            <person name="Oshkin I.Y."/>
            <person name="Belova S.E."/>
            <person name="Danilova O.V."/>
            <person name="Ashikhmin A."/>
            <person name="Konopkin A."/>
            <person name="But S.Y."/>
            <person name="Khmelenina V.N."/>
            <person name="Kuznetsov N."/>
            <person name="Pimenov N.V."/>
            <person name="Dedysh S.N."/>
        </authorList>
    </citation>
    <scope>NUCLEOTIDE SEQUENCE</scope>
    <source>
        <strain evidence="3">MP1</strain>
    </source>
</reference>
<dbReference type="InterPro" id="IPR028250">
    <property type="entry name" value="DsbDN"/>
</dbReference>
<dbReference type="SUPFAM" id="SSF74863">
    <property type="entry name" value="Thiol:disulfide interchange protein DsbD, N-terminal domain (DsbD-alpha)"/>
    <property type="match status" value="1"/>
</dbReference>
<dbReference type="PANTHER" id="PTHR32234:SF0">
    <property type="entry name" value="THIOL:DISULFIDE INTERCHANGE PROTEIN DSBD"/>
    <property type="match status" value="1"/>
</dbReference>
<name>A0ABY7GMD3_9GAMM</name>
<dbReference type="RefSeq" id="WP_255186552.1">
    <property type="nucleotide sequence ID" value="NZ_CP113517.1"/>
</dbReference>
<protein>
    <submittedName>
        <fullName evidence="3">Protein-disulfide reductase DsbD family protein</fullName>
    </submittedName>
</protein>